<dbReference type="PANTHER" id="PTHR35546:SF134">
    <property type="entry name" value="F-BOX ASSOCIATED DOMAIN-CONTAINING PROTEIN"/>
    <property type="match status" value="1"/>
</dbReference>
<proteinExistence type="predicted"/>
<keyword evidence="3" id="KW-1185">Reference proteome</keyword>
<organism evidence="2 3">
    <name type="scientific">Eragrostis curvula</name>
    <name type="common">weeping love grass</name>
    <dbReference type="NCBI Taxonomy" id="38414"/>
    <lineage>
        <taxon>Eukaryota</taxon>
        <taxon>Viridiplantae</taxon>
        <taxon>Streptophyta</taxon>
        <taxon>Embryophyta</taxon>
        <taxon>Tracheophyta</taxon>
        <taxon>Spermatophyta</taxon>
        <taxon>Magnoliopsida</taxon>
        <taxon>Liliopsida</taxon>
        <taxon>Poales</taxon>
        <taxon>Poaceae</taxon>
        <taxon>PACMAD clade</taxon>
        <taxon>Chloridoideae</taxon>
        <taxon>Eragrostideae</taxon>
        <taxon>Eragrostidinae</taxon>
        <taxon>Eragrostis</taxon>
    </lineage>
</organism>
<dbReference type="InterPro" id="IPR036047">
    <property type="entry name" value="F-box-like_dom_sf"/>
</dbReference>
<dbReference type="AlphaFoldDB" id="A0A5J9UD08"/>
<sequence length="421" mass="47602">MRISPSSSHSCSGGRVLVLAAARFVEMPGRSHLSALPDDVVASILVLLPPREVARSRLVCRRWRALTTDHHFVRSSFLRRHAGHGHPVAGFFYNGRWGNNGDYFPIHGEVDEAAAVGERLPPDLSFISGTRSADPCQGNIKVHGSCNGLLLLSFPRPHLGAYYCVCNLLTKKFVPIVVPGCLSCCVSLAFDPSKSPHYNVITLGDRYSVHVYYSETRSWRMAIHSDHSACLFQDLRPARGVFWNGSVVWIASQSLIRFFIEAEHIAKMPMPPRKKDWICGYIGESGGHLQMIGYTKKEKVTACFDILEIKEGQSEWSVLYHVDLSRVKEMYPCIQWPTWDSRHHQHKIIDYLALSPIYVIRGTGKSGQRSVLVFSIPGKVMSYNMENQEISIVKEIALTQPREFEHFWFSFYAYNPSLFSL</sequence>
<feature type="domain" description="F-box" evidence="1">
    <location>
        <begin position="30"/>
        <end position="81"/>
    </location>
</feature>
<dbReference type="OrthoDB" id="600718at2759"/>
<dbReference type="PROSITE" id="PS50181">
    <property type="entry name" value="FBOX"/>
    <property type="match status" value="1"/>
</dbReference>
<dbReference type="PANTHER" id="PTHR35546">
    <property type="entry name" value="F-BOX PROTEIN INTERACTION DOMAIN PROTEIN-RELATED"/>
    <property type="match status" value="1"/>
</dbReference>
<dbReference type="SMART" id="SM00256">
    <property type="entry name" value="FBOX"/>
    <property type="match status" value="1"/>
</dbReference>
<dbReference type="InterPro" id="IPR001810">
    <property type="entry name" value="F-box_dom"/>
</dbReference>
<dbReference type="CDD" id="cd22157">
    <property type="entry name" value="F-box_AtFBW1-like"/>
    <property type="match status" value="1"/>
</dbReference>
<reference evidence="2 3" key="1">
    <citation type="journal article" date="2019" name="Sci. Rep.">
        <title>A high-quality genome of Eragrostis curvula grass provides insights into Poaceae evolution and supports new strategies to enhance forage quality.</title>
        <authorList>
            <person name="Carballo J."/>
            <person name="Santos B.A.C.M."/>
            <person name="Zappacosta D."/>
            <person name="Garbus I."/>
            <person name="Selva J.P."/>
            <person name="Gallo C.A."/>
            <person name="Diaz A."/>
            <person name="Albertini E."/>
            <person name="Caccamo M."/>
            <person name="Echenique V."/>
        </authorList>
    </citation>
    <scope>NUCLEOTIDE SEQUENCE [LARGE SCALE GENOMIC DNA]</scope>
    <source>
        <strain evidence="3">cv. Victoria</strain>
        <tissue evidence="2">Leaf</tissue>
    </source>
</reference>
<name>A0A5J9UD08_9POAL</name>
<evidence type="ECO:0000259" key="1">
    <source>
        <dbReference type="PROSITE" id="PS50181"/>
    </source>
</evidence>
<feature type="non-terminal residue" evidence="2">
    <location>
        <position position="1"/>
    </location>
</feature>
<accession>A0A5J9UD08</accession>
<dbReference type="Gramene" id="TVU21131">
    <property type="protein sequence ID" value="TVU21131"/>
    <property type="gene ID" value="EJB05_30750"/>
</dbReference>
<dbReference type="Gene3D" id="1.20.1280.50">
    <property type="match status" value="1"/>
</dbReference>
<dbReference type="Pfam" id="PF12937">
    <property type="entry name" value="F-box-like"/>
    <property type="match status" value="1"/>
</dbReference>
<dbReference type="InterPro" id="IPR055290">
    <property type="entry name" value="At3g26010-like"/>
</dbReference>
<comment type="caution">
    <text evidence="2">The sequence shown here is derived from an EMBL/GenBank/DDBJ whole genome shotgun (WGS) entry which is preliminary data.</text>
</comment>
<dbReference type="EMBL" id="RWGY01000026">
    <property type="protein sequence ID" value="TVU21131.1"/>
    <property type="molecule type" value="Genomic_DNA"/>
</dbReference>
<evidence type="ECO:0000313" key="3">
    <source>
        <dbReference type="Proteomes" id="UP000324897"/>
    </source>
</evidence>
<evidence type="ECO:0000313" key="2">
    <source>
        <dbReference type="EMBL" id="TVU21131.1"/>
    </source>
</evidence>
<dbReference type="Proteomes" id="UP000324897">
    <property type="component" value="Unassembled WGS sequence"/>
</dbReference>
<protein>
    <recommendedName>
        <fullName evidence="1">F-box domain-containing protein</fullName>
    </recommendedName>
</protein>
<dbReference type="SUPFAM" id="SSF81383">
    <property type="entry name" value="F-box domain"/>
    <property type="match status" value="1"/>
</dbReference>
<gene>
    <name evidence="2" type="ORF">EJB05_30750</name>
</gene>